<dbReference type="InterPro" id="IPR001611">
    <property type="entry name" value="Leu-rich_rpt"/>
</dbReference>
<evidence type="ECO:0000313" key="5">
    <source>
        <dbReference type="Proteomes" id="UP000013827"/>
    </source>
</evidence>
<dbReference type="GO" id="GO:0048471">
    <property type="term" value="C:perinuclear region of cytoplasm"/>
    <property type="evidence" value="ECO:0007669"/>
    <property type="project" value="TreeGrafter"/>
</dbReference>
<dbReference type="GeneID" id="17276123"/>
<evidence type="ECO:0000256" key="2">
    <source>
        <dbReference type="ARBA" id="ARBA00022614"/>
    </source>
</evidence>
<keyword evidence="5" id="KW-1185">Reference proteome</keyword>
<keyword evidence="3" id="KW-0677">Repeat</keyword>
<evidence type="ECO:0000313" key="4">
    <source>
        <dbReference type="EnsemblProtists" id="EOD30846"/>
    </source>
</evidence>
<dbReference type="PaxDb" id="2903-EOD30846"/>
<keyword evidence="1" id="KW-0343">GTPase activation</keyword>
<accession>A0A0D3K511</accession>
<evidence type="ECO:0000256" key="1">
    <source>
        <dbReference type="ARBA" id="ARBA00022468"/>
    </source>
</evidence>
<dbReference type="AlphaFoldDB" id="A0A0D3K511"/>
<dbReference type="GO" id="GO:0005634">
    <property type="term" value="C:nucleus"/>
    <property type="evidence" value="ECO:0007669"/>
    <property type="project" value="TreeGrafter"/>
</dbReference>
<dbReference type="HOGENOM" id="CLU_017147_2_0_1"/>
<proteinExistence type="predicted"/>
<dbReference type="eggNOG" id="KOG4308">
    <property type="taxonomic scope" value="Eukaryota"/>
</dbReference>
<keyword evidence="2" id="KW-0433">Leucine-rich repeat</keyword>
<dbReference type="GO" id="GO:0031267">
    <property type="term" value="F:small GTPase binding"/>
    <property type="evidence" value="ECO:0007669"/>
    <property type="project" value="TreeGrafter"/>
</dbReference>
<dbReference type="GO" id="GO:0005096">
    <property type="term" value="F:GTPase activator activity"/>
    <property type="evidence" value="ECO:0007669"/>
    <property type="project" value="UniProtKB-KW"/>
</dbReference>
<dbReference type="InterPro" id="IPR032675">
    <property type="entry name" value="LRR_dom_sf"/>
</dbReference>
<reference evidence="4" key="2">
    <citation type="submission" date="2024-10" db="UniProtKB">
        <authorList>
            <consortium name="EnsemblProtists"/>
        </authorList>
    </citation>
    <scope>IDENTIFICATION</scope>
</reference>
<evidence type="ECO:0000256" key="3">
    <source>
        <dbReference type="ARBA" id="ARBA00022737"/>
    </source>
</evidence>
<dbReference type="SUPFAM" id="SSF52047">
    <property type="entry name" value="RNI-like"/>
    <property type="match status" value="1"/>
</dbReference>
<sequence>MRPARIGHNTLRDCRRARPAEGLPKPGIGVDGAKAIAEALQGNEVLKKLNLDGHELDLPKLRGTDPVESLDLSSWSLGPASAIVIASLIAGNGVLKRLHLGRNYIGDEGAKAIGGALAVNGVLKNINLSYNNLGDEGRKAIHDAVSGREGFELEMVLTSIEIDLRGNKFGDEGKKAIQDAVSGREGFKLEM</sequence>
<dbReference type="EnsemblProtists" id="EOD30846">
    <property type="protein sequence ID" value="EOD30846"/>
    <property type="gene ID" value="EMIHUDRAFT_253633"/>
</dbReference>
<dbReference type="STRING" id="2903.R1F6B1"/>
<dbReference type="InterPro" id="IPR027038">
    <property type="entry name" value="RanGap"/>
</dbReference>
<reference evidence="5" key="1">
    <citation type="journal article" date="2013" name="Nature">
        <title>Pan genome of the phytoplankton Emiliania underpins its global distribution.</title>
        <authorList>
            <person name="Read B.A."/>
            <person name="Kegel J."/>
            <person name="Klute M.J."/>
            <person name="Kuo A."/>
            <person name="Lefebvre S.C."/>
            <person name="Maumus F."/>
            <person name="Mayer C."/>
            <person name="Miller J."/>
            <person name="Monier A."/>
            <person name="Salamov A."/>
            <person name="Young J."/>
            <person name="Aguilar M."/>
            <person name="Claverie J.M."/>
            <person name="Frickenhaus S."/>
            <person name="Gonzalez K."/>
            <person name="Herman E.K."/>
            <person name="Lin Y.C."/>
            <person name="Napier J."/>
            <person name="Ogata H."/>
            <person name="Sarno A.F."/>
            <person name="Shmutz J."/>
            <person name="Schroeder D."/>
            <person name="de Vargas C."/>
            <person name="Verret F."/>
            <person name="von Dassow P."/>
            <person name="Valentin K."/>
            <person name="Van de Peer Y."/>
            <person name="Wheeler G."/>
            <person name="Dacks J.B."/>
            <person name="Delwiche C.F."/>
            <person name="Dyhrman S.T."/>
            <person name="Glockner G."/>
            <person name="John U."/>
            <person name="Richards T."/>
            <person name="Worden A.Z."/>
            <person name="Zhang X."/>
            <person name="Grigoriev I.V."/>
            <person name="Allen A.E."/>
            <person name="Bidle K."/>
            <person name="Borodovsky M."/>
            <person name="Bowler C."/>
            <person name="Brownlee C."/>
            <person name="Cock J.M."/>
            <person name="Elias M."/>
            <person name="Gladyshev V.N."/>
            <person name="Groth M."/>
            <person name="Guda C."/>
            <person name="Hadaegh A."/>
            <person name="Iglesias-Rodriguez M.D."/>
            <person name="Jenkins J."/>
            <person name="Jones B.M."/>
            <person name="Lawson T."/>
            <person name="Leese F."/>
            <person name="Lindquist E."/>
            <person name="Lobanov A."/>
            <person name="Lomsadze A."/>
            <person name="Malik S.B."/>
            <person name="Marsh M.E."/>
            <person name="Mackinder L."/>
            <person name="Mock T."/>
            <person name="Mueller-Roeber B."/>
            <person name="Pagarete A."/>
            <person name="Parker M."/>
            <person name="Probert I."/>
            <person name="Quesneville H."/>
            <person name="Raines C."/>
            <person name="Rensing S.A."/>
            <person name="Riano-Pachon D.M."/>
            <person name="Richier S."/>
            <person name="Rokitta S."/>
            <person name="Shiraiwa Y."/>
            <person name="Soanes D.M."/>
            <person name="van der Giezen M."/>
            <person name="Wahlund T.M."/>
            <person name="Williams B."/>
            <person name="Wilson W."/>
            <person name="Wolfe G."/>
            <person name="Wurch L.L."/>
        </authorList>
    </citation>
    <scope>NUCLEOTIDE SEQUENCE</scope>
</reference>
<dbReference type="PANTHER" id="PTHR24113:SF12">
    <property type="entry name" value="RAN GTPASE-ACTIVATING PROTEIN 1"/>
    <property type="match status" value="1"/>
</dbReference>
<dbReference type="GO" id="GO:0006913">
    <property type="term" value="P:nucleocytoplasmic transport"/>
    <property type="evidence" value="ECO:0007669"/>
    <property type="project" value="TreeGrafter"/>
</dbReference>
<dbReference type="Pfam" id="PF13516">
    <property type="entry name" value="LRR_6"/>
    <property type="match status" value="3"/>
</dbReference>
<protein>
    <submittedName>
        <fullName evidence="4">Uncharacterized protein</fullName>
    </submittedName>
</protein>
<dbReference type="KEGG" id="ehx:EMIHUDRAFT_253633"/>
<dbReference type="SMART" id="SM00368">
    <property type="entry name" value="LRR_RI"/>
    <property type="match status" value="4"/>
</dbReference>
<dbReference type="PANTHER" id="PTHR24113">
    <property type="entry name" value="RAN GTPASE-ACTIVATING PROTEIN 1"/>
    <property type="match status" value="1"/>
</dbReference>
<organism evidence="4 5">
    <name type="scientific">Emiliania huxleyi (strain CCMP1516)</name>
    <dbReference type="NCBI Taxonomy" id="280463"/>
    <lineage>
        <taxon>Eukaryota</taxon>
        <taxon>Haptista</taxon>
        <taxon>Haptophyta</taxon>
        <taxon>Prymnesiophyceae</taxon>
        <taxon>Isochrysidales</taxon>
        <taxon>Noelaerhabdaceae</taxon>
        <taxon>Emiliania</taxon>
    </lineage>
</organism>
<dbReference type="RefSeq" id="XP_005783275.1">
    <property type="nucleotide sequence ID" value="XM_005783218.1"/>
</dbReference>
<name>A0A0D3K511_EMIH1</name>
<dbReference type="Proteomes" id="UP000013827">
    <property type="component" value="Unassembled WGS sequence"/>
</dbReference>
<dbReference type="Gene3D" id="3.80.10.10">
    <property type="entry name" value="Ribonuclease Inhibitor"/>
    <property type="match status" value="1"/>
</dbReference>
<dbReference type="GO" id="GO:0005829">
    <property type="term" value="C:cytosol"/>
    <property type="evidence" value="ECO:0007669"/>
    <property type="project" value="TreeGrafter"/>
</dbReference>